<dbReference type="PIRSF" id="PIRSF015855">
    <property type="entry name" value="TypeIII_Mtase_mKpnI"/>
    <property type="match status" value="1"/>
</dbReference>
<gene>
    <name evidence="6" type="ORF">LCGC14_0143680</name>
</gene>
<dbReference type="InterPro" id="IPR002295">
    <property type="entry name" value="N4/N6-MTase_EcoPI_Mod-like"/>
</dbReference>
<comment type="caution">
    <text evidence="6">The sequence shown here is derived from an EMBL/GenBank/DDBJ whole genome shotgun (WGS) entry which is preliminary data.</text>
</comment>
<dbReference type="SUPFAM" id="SSF53335">
    <property type="entry name" value="S-adenosyl-L-methionine-dependent methyltransferases"/>
    <property type="match status" value="1"/>
</dbReference>
<keyword evidence="4" id="KW-0949">S-adenosyl-L-methionine</keyword>
<evidence type="ECO:0000256" key="1">
    <source>
        <dbReference type="ARBA" id="ARBA00006594"/>
    </source>
</evidence>
<feature type="domain" description="DNA methylase N-4/N-6" evidence="5">
    <location>
        <begin position="117"/>
        <end position="472"/>
    </location>
</feature>
<protein>
    <recommendedName>
        <fullName evidence="5">DNA methylase N-4/N-6 domain-containing protein</fullName>
    </recommendedName>
</protein>
<evidence type="ECO:0000256" key="3">
    <source>
        <dbReference type="ARBA" id="ARBA00022679"/>
    </source>
</evidence>
<dbReference type="Pfam" id="PF01555">
    <property type="entry name" value="N6_N4_Mtase"/>
    <property type="match status" value="1"/>
</dbReference>
<dbReference type="InterPro" id="IPR029063">
    <property type="entry name" value="SAM-dependent_MTases_sf"/>
</dbReference>
<dbReference type="GO" id="GO:0032259">
    <property type="term" value="P:methylation"/>
    <property type="evidence" value="ECO:0007669"/>
    <property type="project" value="UniProtKB-KW"/>
</dbReference>
<comment type="similarity">
    <text evidence="1">Belongs to the N(4)/N(6)-methyltransferase family.</text>
</comment>
<reference evidence="6" key="1">
    <citation type="journal article" date="2015" name="Nature">
        <title>Complex archaea that bridge the gap between prokaryotes and eukaryotes.</title>
        <authorList>
            <person name="Spang A."/>
            <person name="Saw J.H."/>
            <person name="Jorgensen S.L."/>
            <person name="Zaremba-Niedzwiedzka K."/>
            <person name="Martijn J."/>
            <person name="Lind A.E."/>
            <person name="van Eijk R."/>
            <person name="Schleper C."/>
            <person name="Guy L."/>
            <person name="Ettema T.J."/>
        </authorList>
    </citation>
    <scope>NUCLEOTIDE SEQUENCE</scope>
</reference>
<accession>A0A0F9V3W5</accession>
<proteinExistence type="inferred from homology"/>
<dbReference type="EMBL" id="LAZR01000050">
    <property type="protein sequence ID" value="KKN98689.1"/>
    <property type="molecule type" value="Genomic_DNA"/>
</dbReference>
<dbReference type="PROSITE" id="PS00092">
    <property type="entry name" value="N6_MTASE"/>
    <property type="match status" value="1"/>
</dbReference>
<dbReference type="PRINTS" id="PR00506">
    <property type="entry name" value="D21N6MTFRASE"/>
</dbReference>
<dbReference type="AlphaFoldDB" id="A0A0F9V3W5"/>
<evidence type="ECO:0000256" key="2">
    <source>
        <dbReference type="ARBA" id="ARBA00022603"/>
    </source>
</evidence>
<evidence type="ECO:0000259" key="5">
    <source>
        <dbReference type="Pfam" id="PF01555"/>
    </source>
</evidence>
<keyword evidence="2" id="KW-0489">Methyltransferase</keyword>
<evidence type="ECO:0000256" key="4">
    <source>
        <dbReference type="ARBA" id="ARBA00022691"/>
    </source>
</evidence>
<organism evidence="6">
    <name type="scientific">marine sediment metagenome</name>
    <dbReference type="NCBI Taxonomy" id="412755"/>
    <lineage>
        <taxon>unclassified sequences</taxon>
        <taxon>metagenomes</taxon>
        <taxon>ecological metagenomes</taxon>
    </lineage>
</organism>
<dbReference type="Gene3D" id="3.40.50.150">
    <property type="entry name" value="Vaccinia Virus protein VP39"/>
    <property type="match status" value="1"/>
</dbReference>
<dbReference type="InterPro" id="IPR002052">
    <property type="entry name" value="DNA_methylase_N6_adenine_CS"/>
</dbReference>
<evidence type="ECO:0000313" key="6">
    <source>
        <dbReference type="EMBL" id="KKN98689.1"/>
    </source>
</evidence>
<dbReference type="GO" id="GO:0008170">
    <property type="term" value="F:N-methyltransferase activity"/>
    <property type="evidence" value="ECO:0007669"/>
    <property type="project" value="InterPro"/>
</dbReference>
<dbReference type="GO" id="GO:0003677">
    <property type="term" value="F:DNA binding"/>
    <property type="evidence" value="ECO:0007669"/>
    <property type="project" value="InterPro"/>
</dbReference>
<keyword evidence="3" id="KW-0808">Transferase</keyword>
<name>A0A0F9V3W5_9ZZZZ</name>
<dbReference type="InterPro" id="IPR002941">
    <property type="entry name" value="DNA_methylase_N4/N6"/>
</dbReference>
<sequence>MSDKQPISVPASSMNLTEHSLEHLKALFPNVFAEGKVDFEALKAELGEHVETQGERFQFTWAGKEQAKRIATTPSLGTLRPAKEESVNWDETENLYIEGDNLEVLKLLQKSYFNKTKMIYIDPPYNTGKDFVYKDDFKDNLANYQRLTGQRDEEGNPLTTNTDSAGRYHSNWLSMMYPRLKLARNLLRDDGVIFISIDDNEVHNLRKLSDDIFGEGNFLAALVWDRNRKNDAKYFSVGHEYMLVYAKSISALKDNEVIFRGEKDGVDEVRSLFDELCSEYKGSWNEVREGLLEFYRKIPDDSDMAPLKRYTRVDEKGPYRDDGNINWPGGGGPMYEVLHPITNKPCKLPVSGWRYPSSYRFWEEVGNGRIVFGEDETTVPRVRTNLFDNFDQVLKSVHYSYAQTASNEFNKIFDGVRVFDNPKPVKDLYRLVSYITNGDGIILDFFSGSATTAHAVMQLNAEDGGQRQFIMVQIPEPTPEGSEARNAGYATITEIGKERIRRAAKIIQKEHPDVEADFGFKVLKLDSSNIKRWQPDYENLEQDLLGAVNNIVDGRSSEDLLYEVLIKYGLPLTLPVETLQVAGHTIYNVAGGSLVACFDEGIALDAVQAIIGLATADMPILRIVFRDTSFADDIVKTNAIQRFKQAGINDVLSI</sequence>